<feature type="compositionally biased region" description="Basic and acidic residues" evidence="3">
    <location>
        <begin position="418"/>
        <end position="439"/>
    </location>
</feature>
<feature type="short sequence motif" description="GXSXG" evidence="2">
    <location>
        <begin position="881"/>
        <end position="885"/>
    </location>
</feature>
<dbReference type="VEuPathDB" id="ToxoDB:BESB_017460"/>
<feature type="compositionally biased region" description="Basic and acidic residues" evidence="3">
    <location>
        <begin position="391"/>
        <end position="403"/>
    </location>
</feature>
<dbReference type="GO" id="GO:0005811">
    <property type="term" value="C:lipid droplet"/>
    <property type="evidence" value="ECO:0007669"/>
    <property type="project" value="TreeGrafter"/>
</dbReference>
<feature type="compositionally biased region" description="Low complexity" evidence="3">
    <location>
        <begin position="1104"/>
        <end position="1115"/>
    </location>
</feature>
<keyword evidence="6" id="KW-1185">Reference proteome</keyword>
<feature type="region of interest" description="Disordered" evidence="3">
    <location>
        <begin position="1843"/>
        <end position="1915"/>
    </location>
</feature>
<evidence type="ECO:0000259" key="4">
    <source>
        <dbReference type="PROSITE" id="PS51635"/>
    </source>
</evidence>
<feature type="compositionally biased region" description="Basic and acidic residues" evidence="3">
    <location>
        <begin position="1644"/>
        <end position="1657"/>
    </location>
</feature>
<feature type="compositionally biased region" description="Basic and acidic residues" evidence="3">
    <location>
        <begin position="725"/>
        <end position="736"/>
    </location>
</feature>
<feature type="region of interest" description="Disordered" evidence="3">
    <location>
        <begin position="40"/>
        <end position="155"/>
    </location>
</feature>
<organism evidence="5 6">
    <name type="scientific">Besnoitia besnoiti</name>
    <name type="common">Apicomplexan protozoan</name>
    <dbReference type="NCBI Taxonomy" id="94643"/>
    <lineage>
        <taxon>Eukaryota</taxon>
        <taxon>Sar</taxon>
        <taxon>Alveolata</taxon>
        <taxon>Apicomplexa</taxon>
        <taxon>Conoidasida</taxon>
        <taxon>Coccidia</taxon>
        <taxon>Eucoccidiorida</taxon>
        <taxon>Eimeriorina</taxon>
        <taxon>Sarcocystidae</taxon>
        <taxon>Besnoitia</taxon>
    </lineage>
</organism>
<dbReference type="GO" id="GO:0005737">
    <property type="term" value="C:cytoplasm"/>
    <property type="evidence" value="ECO:0007669"/>
    <property type="project" value="TreeGrafter"/>
</dbReference>
<feature type="region of interest" description="Disordered" evidence="3">
    <location>
        <begin position="1986"/>
        <end position="2058"/>
    </location>
</feature>
<feature type="region of interest" description="Disordered" evidence="3">
    <location>
        <begin position="1221"/>
        <end position="1243"/>
    </location>
</feature>
<feature type="region of interest" description="Disordered" evidence="3">
    <location>
        <begin position="264"/>
        <end position="319"/>
    </location>
</feature>
<comment type="caution">
    <text evidence="2">Lacks conserved residue(s) required for the propagation of feature annotation.</text>
</comment>
<dbReference type="InterPro" id="IPR016035">
    <property type="entry name" value="Acyl_Trfase/lysoPLipase"/>
</dbReference>
<feature type="region of interest" description="Disordered" evidence="3">
    <location>
        <begin position="2105"/>
        <end position="2130"/>
    </location>
</feature>
<keyword evidence="2" id="KW-0378">Hydrolase</keyword>
<dbReference type="Gene3D" id="3.40.1090.10">
    <property type="entry name" value="Cytosolic phospholipase A2 catalytic domain"/>
    <property type="match status" value="1"/>
</dbReference>
<dbReference type="GO" id="GO:0004806">
    <property type="term" value="F:triacylglycerol lipase activity"/>
    <property type="evidence" value="ECO:0007669"/>
    <property type="project" value="TreeGrafter"/>
</dbReference>
<dbReference type="GeneID" id="40306807"/>
<feature type="compositionally biased region" description="Basic and acidic residues" evidence="3">
    <location>
        <begin position="1431"/>
        <end position="1445"/>
    </location>
</feature>
<feature type="region of interest" description="Disordered" evidence="3">
    <location>
        <begin position="476"/>
        <end position="673"/>
    </location>
</feature>
<comment type="caution">
    <text evidence="5">The sequence shown here is derived from an EMBL/GenBank/DDBJ whole genome shotgun (WGS) entry which is preliminary data.</text>
</comment>
<dbReference type="OrthoDB" id="197155at2759"/>
<dbReference type="SUPFAM" id="SSF52151">
    <property type="entry name" value="FabD/lysophospholipase-like"/>
    <property type="match status" value="1"/>
</dbReference>
<feature type="compositionally biased region" description="Basic and acidic residues" evidence="3">
    <location>
        <begin position="1150"/>
        <end position="1180"/>
    </location>
</feature>
<feature type="region of interest" description="Disordered" evidence="3">
    <location>
        <begin position="1754"/>
        <end position="1797"/>
    </location>
</feature>
<evidence type="ECO:0000256" key="1">
    <source>
        <dbReference type="ARBA" id="ARBA00023098"/>
    </source>
</evidence>
<feature type="compositionally biased region" description="Basic and acidic residues" evidence="3">
    <location>
        <begin position="1892"/>
        <end position="1907"/>
    </location>
</feature>
<feature type="active site" description="Proton acceptor" evidence="2">
    <location>
        <position position="1002"/>
    </location>
</feature>
<feature type="region of interest" description="Disordered" evidence="3">
    <location>
        <begin position="2148"/>
        <end position="2193"/>
    </location>
</feature>
<dbReference type="PROSITE" id="PS51635">
    <property type="entry name" value="PNPLA"/>
    <property type="match status" value="1"/>
</dbReference>
<feature type="region of interest" description="Disordered" evidence="3">
    <location>
        <begin position="1150"/>
        <end position="1198"/>
    </location>
</feature>
<dbReference type="GO" id="GO:0019433">
    <property type="term" value="P:triglyceride catabolic process"/>
    <property type="evidence" value="ECO:0007669"/>
    <property type="project" value="TreeGrafter"/>
</dbReference>
<feature type="compositionally biased region" description="Basic and acidic residues" evidence="3">
    <location>
        <begin position="1490"/>
        <end position="1507"/>
    </location>
</feature>
<keyword evidence="2" id="KW-0442">Lipid degradation</keyword>
<evidence type="ECO:0000256" key="2">
    <source>
        <dbReference type="PROSITE-ProRule" id="PRU01161"/>
    </source>
</evidence>
<feature type="compositionally biased region" description="Low complexity" evidence="3">
    <location>
        <begin position="376"/>
        <end position="389"/>
    </location>
</feature>
<feature type="region of interest" description="Disordered" evidence="3">
    <location>
        <begin position="1623"/>
        <end position="1666"/>
    </location>
</feature>
<dbReference type="GO" id="GO:0055088">
    <property type="term" value="P:lipid homeostasis"/>
    <property type="evidence" value="ECO:0007669"/>
    <property type="project" value="TreeGrafter"/>
</dbReference>
<feature type="compositionally biased region" description="Low complexity" evidence="3">
    <location>
        <begin position="1858"/>
        <end position="1871"/>
    </location>
</feature>
<feature type="region of interest" description="Disordered" evidence="3">
    <location>
        <begin position="1"/>
        <end position="21"/>
    </location>
</feature>
<feature type="compositionally biased region" description="Low complexity" evidence="3">
    <location>
        <begin position="1181"/>
        <end position="1198"/>
    </location>
</feature>
<feature type="compositionally biased region" description="Low complexity" evidence="3">
    <location>
        <begin position="1451"/>
        <end position="1460"/>
    </location>
</feature>
<feature type="region of interest" description="Disordered" evidence="3">
    <location>
        <begin position="1428"/>
        <end position="1611"/>
    </location>
</feature>
<dbReference type="PANTHER" id="PTHR12406">
    <property type="entry name" value="CALCIUM-INDEPENDENT PHOSPHOLIPASE A2 IPLA2 -RELATED"/>
    <property type="match status" value="1"/>
</dbReference>
<dbReference type="RefSeq" id="XP_029216437.1">
    <property type="nucleotide sequence ID" value="XM_029360461.1"/>
</dbReference>
<dbReference type="PANTHER" id="PTHR12406:SF7">
    <property type="entry name" value="PATATIN-LIKE PHOSPHOLIPASE DOMAIN-CONTAINING PROTEIN 4"/>
    <property type="match status" value="1"/>
</dbReference>
<feature type="compositionally biased region" description="Low complexity" evidence="3">
    <location>
        <begin position="407"/>
        <end position="416"/>
    </location>
</feature>
<dbReference type="InterPro" id="IPR002641">
    <property type="entry name" value="PNPLA_dom"/>
</dbReference>
<feature type="region of interest" description="Disordered" evidence="3">
    <location>
        <begin position="172"/>
        <end position="195"/>
    </location>
</feature>
<dbReference type="Pfam" id="PF01734">
    <property type="entry name" value="Patatin"/>
    <property type="match status" value="1"/>
</dbReference>
<feature type="region of interest" description="Disordered" evidence="3">
    <location>
        <begin position="787"/>
        <end position="828"/>
    </location>
</feature>
<feature type="compositionally biased region" description="Low complexity" evidence="3">
    <location>
        <begin position="1600"/>
        <end position="1611"/>
    </location>
</feature>
<evidence type="ECO:0000313" key="6">
    <source>
        <dbReference type="Proteomes" id="UP000224006"/>
    </source>
</evidence>
<feature type="compositionally biased region" description="Polar residues" evidence="3">
    <location>
        <begin position="1514"/>
        <end position="1524"/>
    </location>
</feature>
<feature type="compositionally biased region" description="Low complexity" evidence="3">
    <location>
        <begin position="1770"/>
        <end position="1790"/>
    </location>
</feature>
<feature type="active site" description="Nucleophile" evidence="2">
    <location>
        <position position="883"/>
    </location>
</feature>
<feature type="compositionally biased region" description="Basic and acidic residues" evidence="3">
    <location>
        <begin position="1843"/>
        <end position="1855"/>
    </location>
</feature>
<accession>A0A2A9M1Q3</accession>
<feature type="compositionally biased region" description="Low complexity" evidence="3">
    <location>
        <begin position="1468"/>
        <end position="1484"/>
    </location>
</feature>
<feature type="region of interest" description="Disordered" evidence="3">
    <location>
        <begin position="700"/>
        <end position="749"/>
    </location>
</feature>
<dbReference type="CDD" id="cd07224">
    <property type="entry name" value="Pat_like"/>
    <property type="match status" value="1"/>
</dbReference>
<keyword evidence="1 2" id="KW-0443">Lipid metabolism</keyword>
<feature type="compositionally biased region" description="Polar residues" evidence="3">
    <location>
        <begin position="592"/>
        <end position="609"/>
    </location>
</feature>
<feature type="region of interest" description="Disordered" evidence="3">
    <location>
        <begin position="360"/>
        <end position="441"/>
    </location>
</feature>
<feature type="compositionally biased region" description="Basic and acidic residues" evidence="3">
    <location>
        <begin position="2025"/>
        <end position="2044"/>
    </location>
</feature>
<feature type="compositionally biased region" description="Low complexity" evidence="3">
    <location>
        <begin position="499"/>
        <end position="519"/>
    </location>
</feature>
<feature type="compositionally biased region" description="Acidic residues" evidence="3">
    <location>
        <begin position="183"/>
        <end position="195"/>
    </location>
</feature>
<feature type="region of interest" description="Disordered" evidence="3">
    <location>
        <begin position="1803"/>
        <end position="1822"/>
    </location>
</feature>
<name>A0A2A9M1Q3_BESBE</name>
<feature type="region of interest" description="Disordered" evidence="3">
    <location>
        <begin position="1080"/>
        <end position="1115"/>
    </location>
</feature>
<feature type="compositionally biased region" description="Basic and acidic residues" evidence="3">
    <location>
        <begin position="1567"/>
        <end position="1599"/>
    </location>
</feature>
<feature type="compositionally biased region" description="Low complexity" evidence="3">
    <location>
        <begin position="611"/>
        <end position="663"/>
    </location>
</feature>
<feature type="compositionally biased region" description="Low complexity" evidence="3">
    <location>
        <begin position="135"/>
        <end position="152"/>
    </location>
</feature>
<dbReference type="Proteomes" id="UP000224006">
    <property type="component" value="Chromosome X"/>
</dbReference>
<feature type="domain" description="PNPLA" evidence="4">
    <location>
        <begin position="848"/>
        <end position="1015"/>
    </location>
</feature>
<feature type="compositionally biased region" description="Basic residues" evidence="3">
    <location>
        <begin position="2001"/>
        <end position="2011"/>
    </location>
</feature>
<sequence length="2193" mass="226675">MEAASELGVRARGGSERNENEGLLLHAMAGWASGDDARFAAEERRSGKPACRTFPYGAGFEENGETDAHESSHVEPTPGLNAAEGIPRGLGVDQEKNDENEGDEGSPPQASAPSPLYPEAGDGTQGEKEHEQLQSPSASSASSSSSSSSSSSRPTLSWIDQIRYALRHSSFLGQLGGRTPPIETEEEADSEEVEEDLDDAELLFLQGVHVSQMSAQALMHAPHGGEPANVLTGVEEDAPEAGASRLPSSSCASSLASSPSYFYASSGDKGSGSRGLADAEKSAEGECESALSSPSSAAGKASRSEKDRADEGEEEVRAADLFFPTNAHAKCRRPPRVPELPRHGFVIFGGDEGCVAFSRSRAPGGERGDAVAAPKASGAVSSAALSPSSPERADGHADAREEGEAGGAALEDGGVESQVKEEKNRDKDEKGREKEEKRRLASLAYVRRLTLPRRNETLPQGISSFFDVSAVKSEALGGSGEATRSEPQAGAKATVEAMSPLLSPAAVSPPLESPSSALSRRSRSRAGFGKQEGLSAEEFFGASAPAPPSATAEREEDGEEGDAWGGETRGSSHQATDDATPPFPLASAYRVRSTSLSGKSSPKLQSRATHSPLLSAASLLPSTCSSPSGSSSSSASSSSTLAPSSFSLSRRRAASSSSSVSSGKGLGAGLASGARSWAQAQYSSFQAKFGGTSLRILQKKRSSLSAGDERPAERKPETTGEEGPEDCKDPRRGREEEAADAGGRGFGHGEAQLQEMEMGKEKEPVNAPAGSSSWWTDLQRSFTDLFVPPTPGAERGKAATEKGGGSRRASAAADESGAPPTTGGGEASLALGQTAAAPFPLLRPPLGFSFSPAGLLGPYHLGVLSLLCEANVINHYTPVAGASAGGLAAAAIGLNLSAATVMESVEHVCRDLIDRGTAHRLGKRLRKELLKLIPEDCADVIAKRPGRVTVTYTHVFPYMHGEFVSSFFGKSDMIDCLIASCNIPFYLTKWPTVTCRGRQCVDGFFATKHKAFGCPESGALRDIKVVPFYASTIRVSAAPQDCINPDLQLQDAQILHYLRAKALLRVRARLFRESMAAEALAETPEKASQPPAPPRMRAGSPLESPRASATTCAASSRRASKAPVIDLPTICPLHGRAVVGLWGKSPKACEEAAERDTESRGENGSRHDANARLLGDKDGAGSEAPSSRASASSSESSVSLARNSAAEAVLHSPSSKSFFLESPHGHFPASSPPAPGNTYKPAEAAAGQPCAGAARLAAPAFLQGISDAPQVSPAAPPTAASASSVSVSGSVAPAASPASLTTSAPSSSWSFIGGKGLSGRGGGSPSASVAAFPAASAFAARLRTCAFDAIYACPVCSPLGEVCPPSSFAYYFHDPAVADFGSGSITTSAALADPDSVASLAATGPLAAGAGWKAHGKRRSSTLAAKAAAEAAKKDARGDKLRGGEEKDEPAGAAAPASHAPENRLDAALEGADAAGEASEGCAATPTATRGEDLKGVGEAETEKKGPCVDPLSFMTQAATSAGARTTAKEERAKGESVHAKRGEKVRGEEEQSALKESLVSTDVFCETDKSGDPKGDDAGSDRNPKPQAKENRDHKEIETSSSESPMSPSAIAATAAAFEKAAAVPSPAPVERVAEDGEEAEDQAEKGRDEARRGAPLERSTARQRRRVRECRSKGGLCMRDGCGCSTLPPLLRLCCSTQELLQIALEASPATTLRELFDVGRADAFRWLVLEYMRCEDRLIEKALAAEASASGQAGGGEAKPVAPLPSPSSSAFASSSSSGGATAPAPAKRSLVPSRLRARWDSHWGGGGRGAASGAESASSLLGGTRQMFSFADLLSIEKDRDSGERRVHGPEKNASSASEGAPAAELRAAAREAEGEDPEAPKLGGRAASREGATDGDTGREAEPQGAVSALARQATLEDAVAESVPVSVLNGAEGGESGAVCVKESPVVLAAEREAAQAAEARCASHTEDDSAAAAVGAFSHRAADGQHPPETCLRLSRKSSLRRSRSVPQSPRGDAPAPRPEDLEGDAHAQEPASERRASSGGEAARLASREVGVSGGSSAHAMLALLSRSPLELQYSHIYTHSHSWSGDGARCAMPEAHAQPTLSARRHSPKNSGGDREKATTSASVRLYRRPRSSAALAMPPTVRRLASSQSMHAHTQKEGEAASHNSHALKSTAKENEGTLARAL</sequence>
<dbReference type="EMBL" id="NWUJ01000011">
    <property type="protein sequence ID" value="PFH32428.1"/>
    <property type="molecule type" value="Genomic_DNA"/>
</dbReference>
<dbReference type="InterPro" id="IPR033562">
    <property type="entry name" value="PLPL"/>
</dbReference>
<proteinExistence type="predicted"/>
<evidence type="ECO:0000256" key="3">
    <source>
        <dbReference type="SAM" id="MobiDB-lite"/>
    </source>
</evidence>
<dbReference type="STRING" id="94643.A0A2A9M1Q3"/>
<reference evidence="5 6" key="1">
    <citation type="submission" date="2017-09" db="EMBL/GenBank/DDBJ databases">
        <title>Genome sequencing of Besnoitia besnoiti strain Bb-Ger1.</title>
        <authorList>
            <person name="Schares G."/>
            <person name="Venepally P."/>
            <person name="Lorenzi H.A."/>
        </authorList>
    </citation>
    <scope>NUCLEOTIDE SEQUENCE [LARGE SCALE GENOMIC DNA]</scope>
    <source>
        <strain evidence="5 6">Bb-Ger1</strain>
    </source>
</reference>
<feature type="compositionally biased region" description="Basic and acidic residues" evidence="3">
    <location>
        <begin position="1527"/>
        <end position="1554"/>
    </location>
</feature>
<evidence type="ECO:0000313" key="5">
    <source>
        <dbReference type="EMBL" id="PFH32428.1"/>
    </source>
</evidence>
<gene>
    <name evidence="5" type="ORF">BESB_017460</name>
</gene>
<dbReference type="KEGG" id="bbes:BESB_017460"/>
<feature type="compositionally biased region" description="Basic and acidic residues" evidence="3">
    <location>
        <begin position="707"/>
        <end position="718"/>
    </location>
</feature>
<protein>
    <recommendedName>
        <fullName evidence="4">PNPLA domain-containing protein</fullName>
    </recommendedName>
</protein>
<feature type="compositionally biased region" description="Low complexity" evidence="3">
    <location>
        <begin position="807"/>
        <end position="818"/>
    </location>
</feature>
<dbReference type="GO" id="GO:0016020">
    <property type="term" value="C:membrane"/>
    <property type="evidence" value="ECO:0007669"/>
    <property type="project" value="TreeGrafter"/>
</dbReference>